<feature type="region of interest" description="Disordered" evidence="1">
    <location>
        <begin position="1"/>
        <end position="20"/>
    </location>
</feature>
<organism evidence="3 4">
    <name type="scientific">Bradyrhizobium neotropicale</name>
    <dbReference type="NCBI Taxonomy" id="1497615"/>
    <lineage>
        <taxon>Bacteria</taxon>
        <taxon>Pseudomonadati</taxon>
        <taxon>Pseudomonadota</taxon>
        <taxon>Alphaproteobacteria</taxon>
        <taxon>Hyphomicrobiales</taxon>
        <taxon>Nitrobacteraceae</taxon>
        <taxon>Bradyrhizobium</taxon>
    </lineage>
</organism>
<dbReference type="SUPFAM" id="SSF56747">
    <property type="entry name" value="Prim-pol domain"/>
    <property type="match status" value="1"/>
</dbReference>
<dbReference type="Proteomes" id="UP000077173">
    <property type="component" value="Unassembled WGS sequence"/>
</dbReference>
<feature type="compositionally biased region" description="Polar residues" evidence="1">
    <location>
        <begin position="1"/>
        <end position="13"/>
    </location>
</feature>
<evidence type="ECO:0000259" key="2">
    <source>
        <dbReference type="SMART" id="SM00943"/>
    </source>
</evidence>
<accession>A0A176Z115</accession>
<protein>
    <recommendedName>
        <fullName evidence="2">DNA primase/polymerase bifunctional N-terminal domain-containing protein</fullName>
    </recommendedName>
</protein>
<dbReference type="InterPro" id="IPR027417">
    <property type="entry name" value="P-loop_NTPase"/>
</dbReference>
<dbReference type="EMBL" id="LSEF01000071">
    <property type="protein sequence ID" value="OAF14111.1"/>
    <property type="molecule type" value="Genomic_DNA"/>
</dbReference>
<dbReference type="SUPFAM" id="SSF52540">
    <property type="entry name" value="P-loop containing nucleoside triphosphate hydrolases"/>
    <property type="match status" value="1"/>
</dbReference>
<reference evidence="3 4" key="1">
    <citation type="submission" date="2016-02" db="EMBL/GenBank/DDBJ databases">
        <title>Draft genome sequence of the strain BR 10247T Bradyrhizobium neotropicale isolated from nodules of Centrolobium paraense.</title>
        <authorList>
            <person name="Simoes-Araujo J.L."/>
            <person name="Barauna A.C."/>
            <person name="Silva K."/>
            <person name="Zilli J.E."/>
        </authorList>
    </citation>
    <scope>NUCLEOTIDE SEQUENCE [LARGE SCALE GENOMIC DNA]</scope>
    <source>
        <strain evidence="3 4">BR 10247</strain>
    </source>
</reference>
<dbReference type="Gene3D" id="3.40.50.300">
    <property type="entry name" value="P-loop containing nucleotide triphosphate hydrolases"/>
    <property type="match status" value="1"/>
</dbReference>
<gene>
    <name evidence="3" type="ORF">AXW67_00510</name>
</gene>
<evidence type="ECO:0000313" key="4">
    <source>
        <dbReference type="Proteomes" id="UP000077173"/>
    </source>
</evidence>
<evidence type="ECO:0000313" key="3">
    <source>
        <dbReference type="EMBL" id="OAF14111.1"/>
    </source>
</evidence>
<feature type="region of interest" description="Disordered" evidence="1">
    <location>
        <begin position="341"/>
        <end position="367"/>
    </location>
</feature>
<dbReference type="SMART" id="SM00943">
    <property type="entry name" value="Prim-Pol"/>
    <property type="match status" value="1"/>
</dbReference>
<dbReference type="Pfam" id="PF13481">
    <property type="entry name" value="AAA_25"/>
    <property type="match status" value="1"/>
</dbReference>
<sequence>MDKPVNTSAQAIDNSGARRSRNRKTAFQLAKVGLWVFPSNGKVPLVPRFNKADTSLTKADVEAAVEEFMEKHEVEPVHVGATRDPEVIKKLWRRFPDAVPSVSCGPSKLVVLDSDVKDGGPAKMAKLFAEIGLPEGVHVSATRSGGRHYVFSDPFGTFTNQAGLLKKLYSTDVRGRNGQFVAPSSIRADGAAYGSDEDRIKFLRAVVSGKLPQLPQEIVELIGASTESETSLSDKDAEVKRYMEELESGEREDHAALFDPVAGKYPLDYIKECRPDFGFAYDHPGEDRSANRMQAATFLVGAYPELSVNDYAVFCEEWDGAGDPDTRQLAREFARAKLNPAHVSKPSDGSAFEAVDDEDDDSLGAKPGLTQRAGELVANYRPIRWLVKRLIPLNSVGALYGLPNVGKSFVVFDLASHARRGREWFGRKTRSGDVLYCYAEGAEGFAGRAKAWADNNDTRGGDVALMDNVPNLFRDSKAAEKLIAAARECEAQSGQPVRLIILDTLAAATTGADGSSDKDMGTVCERLRKVASALDCAVLIVHHSGKDVSKGMRGSSAILGAVDFTLLAEEGKGASMLSVEKMRDASKAQSIRFKLVEVVIGRDEDGEDVTSCIVRPVTVGEGIDMAVDDEEVTPLKVSDRREDRVAMLMGVAREQAEKAAAADEPLSSVALMPAALREALNAERRQFCDLDGKPLALLDRTGVKRVIDKAVEDKVLSERRGRLYVVD</sequence>
<dbReference type="GeneID" id="32581814"/>
<evidence type="ECO:0000256" key="1">
    <source>
        <dbReference type="SAM" id="MobiDB-lite"/>
    </source>
</evidence>
<dbReference type="AlphaFoldDB" id="A0A176Z115"/>
<comment type="caution">
    <text evidence="3">The sequence shown here is derived from an EMBL/GenBank/DDBJ whole genome shotgun (WGS) entry which is preliminary data.</text>
</comment>
<feature type="domain" description="DNA primase/polymerase bifunctional N-terminal" evidence="2">
    <location>
        <begin position="26"/>
        <end position="203"/>
    </location>
</feature>
<keyword evidence="4" id="KW-1185">Reference proteome</keyword>
<name>A0A176Z115_9BRAD</name>
<proteinExistence type="predicted"/>
<dbReference type="CDD" id="cd04859">
    <property type="entry name" value="Prim_Pol"/>
    <property type="match status" value="1"/>
</dbReference>
<dbReference type="RefSeq" id="WP_063679798.1">
    <property type="nucleotide sequence ID" value="NZ_LSEF01000071.1"/>
</dbReference>
<dbReference type="Pfam" id="PF09250">
    <property type="entry name" value="Prim-Pol"/>
    <property type="match status" value="1"/>
</dbReference>
<dbReference type="InterPro" id="IPR015330">
    <property type="entry name" value="DNA_primase/pol_bifunc_N"/>
</dbReference>